<dbReference type="Proteomes" id="UP000632154">
    <property type="component" value="Unassembled WGS sequence"/>
</dbReference>
<evidence type="ECO:0000256" key="1">
    <source>
        <dbReference type="ARBA" id="ARBA00004141"/>
    </source>
</evidence>
<dbReference type="SUPFAM" id="SSF81324">
    <property type="entry name" value="Voltage-gated potassium channels"/>
    <property type="match status" value="1"/>
</dbReference>
<gene>
    <name evidence="14" type="ORF">GCM10017783_21250</name>
</gene>
<comment type="subcellular location">
    <subcellularLocation>
        <location evidence="1">Membrane</location>
        <topology evidence="1">Multi-pass membrane protein</topology>
    </subcellularLocation>
</comment>
<dbReference type="PRINTS" id="PR00169">
    <property type="entry name" value="KCHANNEL"/>
</dbReference>
<dbReference type="Gene3D" id="1.20.120.350">
    <property type="entry name" value="Voltage-gated potassium channels. Chain C"/>
    <property type="match status" value="1"/>
</dbReference>
<dbReference type="Pfam" id="PF00520">
    <property type="entry name" value="Ion_trans"/>
    <property type="match status" value="1"/>
</dbReference>
<dbReference type="RefSeq" id="WP_189643724.1">
    <property type="nucleotide sequence ID" value="NZ_BNAL01000031.1"/>
</dbReference>
<dbReference type="InterPro" id="IPR005821">
    <property type="entry name" value="Ion_trans_dom"/>
</dbReference>
<dbReference type="InterPro" id="IPR028325">
    <property type="entry name" value="VG_K_chnl"/>
</dbReference>
<evidence type="ECO:0000256" key="3">
    <source>
        <dbReference type="ARBA" id="ARBA00022538"/>
    </source>
</evidence>
<keyword evidence="5" id="KW-0631">Potassium channel</keyword>
<proteinExistence type="predicted"/>
<evidence type="ECO:0000256" key="5">
    <source>
        <dbReference type="ARBA" id="ARBA00022826"/>
    </source>
</evidence>
<evidence type="ECO:0000313" key="15">
    <source>
        <dbReference type="Proteomes" id="UP000632154"/>
    </source>
</evidence>
<keyword evidence="7" id="KW-0630">Potassium</keyword>
<keyword evidence="4 12" id="KW-0812">Transmembrane</keyword>
<keyword evidence="6" id="KW-0851">Voltage-gated channel</keyword>
<feature type="transmembrane region" description="Helical" evidence="12">
    <location>
        <begin position="93"/>
        <end position="115"/>
    </location>
</feature>
<dbReference type="PANTHER" id="PTHR11537">
    <property type="entry name" value="VOLTAGE-GATED POTASSIUM CHANNEL"/>
    <property type="match status" value="1"/>
</dbReference>
<reference evidence="15" key="1">
    <citation type="journal article" date="2019" name="Int. J. Syst. Evol. Microbiol.">
        <title>The Global Catalogue of Microorganisms (GCM) 10K type strain sequencing project: providing services to taxonomists for standard genome sequencing and annotation.</title>
        <authorList>
            <consortium name="The Broad Institute Genomics Platform"/>
            <consortium name="The Broad Institute Genome Sequencing Center for Infectious Disease"/>
            <person name="Wu L."/>
            <person name="Ma J."/>
        </authorList>
    </citation>
    <scope>NUCLEOTIDE SEQUENCE [LARGE SCALE GENOMIC DNA]</scope>
    <source>
        <strain evidence="15">CGMCC 1.18439</strain>
    </source>
</reference>
<accession>A0ABQ3K9P8</accession>
<keyword evidence="11" id="KW-0407">Ion channel</keyword>
<dbReference type="PANTHER" id="PTHR11537:SF254">
    <property type="entry name" value="POTASSIUM VOLTAGE-GATED CHANNEL PROTEIN SHAB"/>
    <property type="match status" value="1"/>
</dbReference>
<dbReference type="InterPro" id="IPR027359">
    <property type="entry name" value="Volt_channel_dom_sf"/>
</dbReference>
<comment type="caution">
    <text evidence="14">The sequence shown here is derived from an EMBL/GenBank/DDBJ whole genome shotgun (WGS) entry which is preliminary data.</text>
</comment>
<evidence type="ECO:0000256" key="9">
    <source>
        <dbReference type="ARBA" id="ARBA00023065"/>
    </source>
</evidence>
<organism evidence="14 15">
    <name type="scientific">Deinococcus piscis</name>
    <dbReference type="NCBI Taxonomy" id="394230"/>
    <lineage>
        <taxon>Bacteria</taxon>
        <taxon>Thermotogati</taxon>
        <taxon>Deinococcota</taxon>
        <taxon>Deinococci</taxon>
        <taxon>Deinococcales</taxon>
        <taxon>Deinococcaceae</taxon>
        <taxon>Deinococcus</taxon>
    </lineage>
</organism>
<evidence type="ECO:0000313" key="14">
    <source>
        <dbReference type="EMBL" id="GHG08404.1"/>
    </source>
</evidence>
<keyword evidence="10 12" id="KW-0472">Membrane</keyword>
<evidence type="ECO:0000256" key="12">
    <source>
        <dbReference type="SAM" id="Phobius"/>
    </source>
</evidence>
<dbReference type="Gene3D" id="1.10.287.70">
    <property type="match status" value="1"/>
</dbReference>
<feature type="transmembrane region" description="Helical" evidence="12">
    <location>
        <begin position="159"/>
        <end position="180"/>
    </location>
</feature>
<keyword evidence="2" id="KW-0813">Transport</keyword>
<feature type="domain" description="Ion transport" evidence="13">
    <location>
        <begin position="32"/>
        <end position="249"/>
    </location>
</feature>
<dbReference type="EMBL" id="BNAL01000031">
    <property type="protein sequence ID" value="GHG08404.1"/>
    <property type="molecule type" value="Genomic_DNA"/>
</dbReference>
<keyword evidence="3" id="KW-0633">Potassium transport</keyword>
<protein>
    <submittedName>
        <fullName evidence="14">Ion transporter</fullName>
    </submittedName>
</protein>
<feature type="transmembrane region" description="Helical" evidence="12">
    <location>
        <begin position="63"/>
        <end position="81"/>
    </location>
</feature>
<feature type="transmembrane region" description="Helical" evidence="12">
    <location>
        <begin position="187"/>
        <end position="206"/>
    </location>
</feature>
<feature type="transmembrane region" description="Helical" evidence="12">
    <location>
        <begin position="37"/>
        <end position="57"/>
    </location>
</feature>
<evidence type="ECO:0000259" key="13">
    <source>
        <dbReference type="Pfam" id="PF00520"/>
    </source>
</evidence>
<evidence type="ECO:0000256" key="8">
    <source>
        <dbReference type="ARBA" id="ARBA00022989"/>
    </source>
</evidence>
<evidence type="ECO:0000256" key="2">
    <source>
        <dbReference type="ARBA" id="ARBA00022448"/>
    </source>
</evidence>
<name>A0ABQ3K9P8_9DEIO</name>
<evidence type="ECO:0000256" key="4">
    <source>
        <dbReference type="ARBA" id="ARBA00022692"/>
    </source>
</evidence>
<evidence type="ECO:0000256" key="6">
    <source>
        <dbReference type="ARBA" id="ARBA00022882"/>
    </source>
</evidence>
<keyword evidence="8 12" id="KW-1133">Transmembrane helix</keyword>
<evidence type="ECO:0000256" key="7">
    <source>
        <dbReference type="ARBA" id="ARBA00022958"/>
    </source>
</evidence>
<sequence length="278" mass="30505">MPHSASSLSDRRAPWRRALGDIIFGLSSPAARLYDKVLIFLIVASVLAVMAESISGLSPEWKAILRWAEWGFTVIFTLDYIGRLLGARRARRYAGSFYGVVDLLTILPSYLSLLFPGSQYLLVVRALRLLRVFRVFKLARYTDQAALLGEALTASRERITVFFISVLSLVIVFGTLLYLIEGPENGFTSIPTSIYWAVVTVTTVGYGDISPKTGLGKFLATLAMLLGYAIIAVPTGIVTVGLQEAKEARQGRHCPQCGLGKHDTDAHYCKRCGENLPG</sequence>
<keyword evidence="9" id="KW-0406">Ion transport</keyword>
<evidence type="ECO:0000256" key="10">
    <source>
        <dbReference type="ARBA" id="ARBA00023136"/>
    </source>
</evidence>
<evidence type="ECO:0000256" key="11">
    <source>
        <dbReference type="ARBA" id="ARBA00023303"/>
    </source>
</evidence>
<feature type="transmembrane region" description="Helical" evidence="12">
    <location>
        <begin position="218"/>
        <end position="242"/>
    </location>
</feature>
<keyword evidence="15" id="KW-1185">Reference proteome</keyword>